<evidence type="ECO:0000313" key="2">
    <source>
        <dbReference type="EMBL" id="GAA3197858.1"/>
    </source>
</evidence>
<dbReference type="EMBL" id="BAAAUV010000002">
    <property type="protein sequence ID" value="GAA3197858.1"/>
    <property type="molecule type" value="Genomic_DNA"/>
</dbReference>
<feature type="transmembrane region" description="Helical" evidence="1">
    <location>
        <begin position="31"/>
        <end position="51"/>
    </location>
</feature>
<name>A0ABP6Q2J1_9ACTN</name>
<feature type="transmembrane region" description="Helical" evidence="1">
    <location>
        <begin position="6"/>
        <end position="24"/>
    </location>
</feature>
<keyword evidence="1" id="KW-0812">Transmembrane</keyword>
<keyword evidence="3" id="KW-1185">Reference proteome</keyword>
<evidence type="ECO:0000256" key="1">
    <source>
        <dbReference type="SAM" id="Phobius"/>
    </source>
</evidence>
<reference evidence="3" key="1">
    <citation type="journal article" date="2019" name="Int. J. Syst. Evol. Microbiol.">
        <title>The Global Catalogue of Microorganisms (GCM) 10K type strain sequencing project: providing services to taxonomists for standard genome sequencing and annotation.</title>
        <authorList>
            <consortium name="The Broad Institute Genomics Platform"/>
            <consortium name="The Broad Institute Genome Sequencing Center for Infectious Disease"/>
            <person name="Wu L."/>
            <person name="Ma J."/>
        </authorList>
    </citation>
    <scope>NUCLEOTIDE SEQUENCE [LARGE SCALE GENOMIC DNA]</scope>
    <source>
        <strain evidence="3">JCM 9377</strain>
    </source>
</reference>
<proteinExistence type="predicted"/>
<comment type="caution">
    <text evidence="2">The sequence shown here is derived from an EMBL/GenBank/DDBJ whole genome shotgun (WGS) entry which is preliminary data.</text>
</comment>
<protein>
    <submittedName>
        <fullName evidence="2">Uncharacterized protein</fullName>
    </submittedName>
</protein>
<keyword evidence="1" id="KW-1133">Transmembrane helix</keyword>
<gene>
    <name evidence="2" type="ORF">GCM10010468_09210</name>
</gene>
<feature type="transmembrane region" description="Helical" evidence="1">
    <location>
        <begin position="57"/>
        <end position="75"/>
    </location>
</feature>
<evidence type="ECO:0000313" key="3">
    <source>
        <dbReference type="Proteomes" id="UP001501237"/>
    </source>
</evidence>
<accession>A0ABP6Q2J1</accession>
<sequence length="101" mass="10701">MNAILILFMIAVPAACFAWMLPGLDPLGRATAGVAASLCLLTLVVQVMIIFKAWSPVGGAVAVAVVSLAAALLAWRRRPIHRAEAEAAAKAEEDEDWLFAE</sequence>
<keyword evidence="1" id="KW-0472">Membrane</keyword>
<dbReference type="Proteomes" id="UP001501237">
    <property type="component" value="Unassembled WGS sequence"/>
</dbReference>
<dbReference type="RefSeq" id="WP_344822460.1">
    <property type="nucleotide sequence ID" value="NZ_BAAAUV010000002.1"/>
</dbReference>
<organism evidence="2 3">
    <name type="scientific">Actinocorallia longicatena</name>
    <dbReference type="NCBI Taxonomy" id="111803"/>
    <lineage>
        <taxon>Bacteria</taxon>
        <taxon>Bacillati</taxon>
        <taxon>Actinomycetota</taxon>
        <taxon>Actinomycetes</taxon>
        <taxon>Streptosporangiales</taxon>
        <taxon>Thermomonosporaceae</taxon>
        <taxon>Actinocorallia</taxon>
    </lineage>
</organism>